<dbReference type="AlphaFoldDB" id="A0AAD9L856"/>
<feature type="domain" description="Glycosyl transferase CAP10" evidence="2">
    <location>
        <begin position="371"/>
        <end position="638"/>
    </location>
</feature>
<keyword evidence="4" id="KW-1185">Reference proteome</keyword>
<organism evidence="3 4">
    <name type="scientific">Papiliotrema laurentii</name>
    <name type="common">Cryptococcus laurentii</name>
    <dbReference type="NCBI Taxonomy" id="5418"/>
    <lineage>
        <taxon>Eukaryota</taxon>
        <taxon>Fungi</taxon>
        <taxon>Dikarya</taxon>
        <taxon>Basidiomycota</taxon>
        <taxon>Agaricomycotina</taxon>
        <taxon>Tremellomycetes</taxon>
        <taxon>Tremellales</taxon>
        <taxon>Rhynchogastremaceae</taxon>
        <taxon>Papiliotrema</taxon>
    </lineage>
</organism>
<dbReference type="EMBL" id="JAODAN010000002">
    <property type="protein sequence ID" value="KAK1926795.1"/>
    <property type="molecule type" value="Genomic_DNA"/>
</dbReference>
<evidence type="ECO:0000313" key="3">
    <source>
        <dbReference type="EMBL" id="KAK1926795.1"/>
    </source>
</evidence>
<comment type="caution">
    <text evidence="3">The sequence shown here is derived from an EMBL/GenBank/DDBJ whole genome shotgun (WGS) entry which is preliminary data.</text>
</comment>
<dbReference type="PANTHER" id="PTHR12203">
    <property type="entry name" value="KDEL LYS-ASP-GLU-LEU CONTAINING - RELATED"/>
    <property type="match status" value="1"/>
</dbReference>
<dbReference type="InterPro" id="IPR051091">
    <property type="entry name" value="O-Glucosyltr/Glycosyltrsf_90"/>
</dbReference>
<dbReference type="SMART" id="SM00672">
    <property type="entry name" value="CAP10"/>
    <property type="match status" value="1"/>
</dbReference>
<evidence type="ECO:0000256" key="1">
    <source>
        <dbReference type="SAM" id="MobiDB-lite"/>
    </source>
</evidence>
<dbReference type="InterPro" id="IPR006598">
    <property type="entry name" value="CAP10"/>
</dbReference>
<proteinExistence type="predicted"/>
<accession>A0AAD9L856</accession>
<keyword evidence="3" id="KW-0808">Transferase</keyword>
<evidence type="ECO:0000313" key="4">
    <source>
        <dbReference type="Proteomes" id="UP001182556"/>
    </source>
</evidence>
<dbReference type="GO" id="GO:0016740">
    <property type="term" value="F:transferase activity"/>
    <property type="evidence" value="ECO:0007669"/>
    <property type="project" value="UniProtKB-KW"/>
</dbReference>
<gene>
    <name evidence="3" type="ORF">DB88DRAFT_538661</name>
</gene>
<dbReference type="PANTHER" id="PTHR12203:SF118">
    <property type="entry name" value="BETA-1,2-XYLOSYLTRANSFERASE 1"/>
    <property type="match status" value="1"/>
</dbReference>
<reference evidence="3" key="1">
    <citation type="submission" date="2023-02" db="EMBL/GenBank/DDBJ databases">
        <title>Identification and recombinant expression of a fungal hydrolase from Papiliotrema laurentii that hydrolyzes apple cutin and clears colloidal polyester polyurethane.</title>
        <authorList>
            <consortium name="DOE Joint Genome Institute"/>
            <person name="Roman V.A."/>
            <person name="Bojanowski C."/>
            <person name="Crable B.R."/>
            <person name="Wagner D.N."/>
            <person name="Hung C.S."/>
            <person name="Nadeau L.J."/>
            <person name="Schratz L."/>
            <person name="Haridas S."/>
            <person name="Pangilinan J."/>
            <person name="Lipzen A."/>
            <person name="Na H."/>
            <person name="Yan M."/>
            <person name="Ng V."/>
            <person name="Grigoriev I.V."/>
            <person name="Spatafora J.W."/>
            <person name="Barlow D."/>
            <person name="Biffinger J."/>
            <person name="Kelley-Loughnane N."/>
            <person name="Varaljay V.A."/>
            <person name="Crookes-Goodson W.J."/>
        </authorList>
    </citation>
    <scope>NUCLEOTIDE SEQUENCE</scope>
    <source>
        <strain evidence="3">5307AH</strain>
    </source>
</reference>
<feature type="compositionally biased region" description="Basic and acidic residues" evidence="1">
    <location>
        <begin position="86"/>
        <end position="95"/>
    </location>
</feature>
<dbReference type="Pfam" id="PF05686">
    <property type="entry name" value="Glyco_transf_90"/>
    <property type="match status" value="1"/>
</dbReference>
<protein>
    <submittedName>
        <fullName evidence="3">Glycosyl transferase family 90-domain-containing protein</fullName>
    </submittedName>
</protein>
<name>A0AAD9L856_PAPLA</name>
<sequence>MAVRRVGNMPIGIPLPRRRLRSLFFVLLVILTPYAVLRHVTSLGSVNEVKGHHVPARRGIVYSRDFEGWGMEEEEAAPRTVMRRPRSLDAEKERPTGATSAKWRKWKRRDSVVKLPEHTYLSNGLVTINPEGGHPIYDLINRAQSEWEAKNRKASKTLDQAVYEYKRRYGRAPPKGFDRWWAWAKKNNVQLPDEYDQINKDLEPFHAIRPKELRKLLQTIKDSTGMYTISCRDRQCSYTLAAEGLNDEGRRVAVQRADAQMELVKAIEEQLEDVDAVFFSHDTPWQFVENSYRRALEDKAGDGEFMRSSDHEHDHTHLGWASACAMNRPLRSDYDPDTLPDLEAKWQGDKSFIWDHKASMDPCLHPTLTHTVGFLSGHGKGPGPSEEVYPVMSMCKTSLHSDVLGVSHEGWTEDVGDDPVWEKKTNEKMLWRGRTTGIYYQDGVPWNISQRASLVEHTARTSGDMHVLPVPRAHQILGEAKLREMAELNGDLVDVAFVDEPIQCEQETCDELKETYQFADRIDFSQGNKHKYLLDVDGNGWSARFKRLMSTNSLILKATIFPEWYADRVQPWLHYVPVKADLTDLYDVLTFFREGNDALAKEIATSGKQWSKTFWRKEDMMSYQFRLFLELSRLLSLDREAASYRPSGPLRFNPNV</sequence>
<feature type="region of interest" description="Disordered" evidence="1">
    <location>
        <begin position="80"/>
        <end position="101"/>
    </location>
</feature>
<dbReference type="Proteomes" id="UP001182556">
    <property type="component" value="Unassembled WGS sequence"/>
</dbReference>
<evidence type="ECO:0000259" key="2">
    <source>
        <dbReference type="SMART" id="SM00672"/>
    </source>
</evidence>